<keyword evidence="2" id="KW-0547">Nucleotide-binding</keyword>
<dbReference type="InterPro" id="IPR004408">
    <property type="entry name" value="Biotin_CoA_COase_ligase"/>
</dbReference>
<dbReference type="Proteomes" id="UP000245753">
    <property type="component" value="Unassembled WGS sequence"/>
</dbReference>
<dbReference type="PANTHER" id="PTHR12835:SF5">
    <property type="entry name" value="BIOTIN--PROTEIN LIGASE"/>
    <property type="match status" value="1"/>
</dbReference>
<dbReference type="GO" id="GO:0004077">
    <property type="term" value="F:biotin--[biotin carboxyl-carrier protein] ligase activity"/>
    <property type="evidence" value="ECO:0007669"/>
    <property type="project" value="UniProtKB-EC"/>
</dbReference>
<dbReference type="PANTHER" id="PTHR12835">
    <property type="entry name" value="BIOTIN PROTEIN LIGASE"/>
    <property type="match status" value="1"/>
</dbReference>
<sequence length="321" mass="33898">MPIHEFVWRAPAPRTAAEADSLTILDTVDSTNTMMVRDIAAGVHGLDHGGDAVARIAHLYDADATDAAATDGGDADAARHALPIAVAVSDTQTRCHGRLGRVWYNRPGQSLLASFAVPAPAALIDDALGGWITMAAGLAVLDAMGDVVDDYDVSASGADRGKLTIKWPNDVFCDGRKLAGVLSEYVPVDDRGSAVVIGIGLNLFVPRNELPTGTATSLHLHYGNLPDYATLRDVLMAGIVRHLRARLERLYADPKTGAADVLREVEPVSWTLGRRVEARLVDGGRIQGTATGINPDASLTIRTDDGESHTVTTGDVGVMPI</sequence>
<keyword evidence="3" id="KW-0067">ATP-binding</keyword>
<dbReference type="NCBIfam" id="TIGR00121">
    <property type="entry name" value="birA_ligase"/>
    <property type="match status" value="1"/>
</dbReference>
<gene>
    <name evidence="7" type="ORF">DF200_10120</name>
</gene>
<keyword evidence="4" id="KW-0092">Biotin</keyword>
<feature type="domain" description="BPL/LPL catalytic" evidence="6">
    <location>
        <begin position="51"/>
        <end position="247"/>
    </location>
</feature>
<evidence type="ECO:0000313" key="8">
    <source>
        <dbReference type="Proteomes" id="UP000245753"/>
    </source>
</evidence>
<dbReference type="OrthoDB" id="9807064at2"/>
<dbReference type="InterPro" id="IPR045864">
    <property type="entry name" value="aa-tRNA-synth_II/BPL/LPL"/>
</dbReference>
<evidence type="ECO:0000313" key="7">
    <source>
        <dbReference type="EMBL" id="PWG58956.1"/>
    </source>
</evidence>
<protein>
    <recommendedName>
        <fullName evidence="5">biotin--[biotin carboxyl-carrier protein] ligase</fullName>
        <ecNumber evidence="5">6.3.4.15</ecNumber>
    </recommendedName>
</protein>
<evidence type="ECO:0000256" key="4">
    <source>
        <dbReference type="ARBA" id="ARBA00023267"/>
    </source>
</evidence>
<organism evidence="7 8">
    <name type="scientific">Bifidobacterium catulorum</name>
    <dbReference type="NCBI Taxonomy" id="1630173"/>
    <lineage>
        <taxon>Bacteria</taxon>
        <taxon>Bacillati</taxon>
        <taxon>Actinomycetota</taxon>
        <taxon>Actinomycetes</taxon>
        <taxon>Bifidobacteriales</taxon>
        <taxon>Bifidobacteriaceae</taxon>
        <taxon>Bifidobacterium</taxon>
    </lineage>
</organism>
<name>A0A2U2MQ39_9BIFI</name>
<keyword evidence="8" id="KW-1185">Reference proteome</keyword>
<dbReference type="Gene3D" id="2.30.30.100">
    <property type="match status" value="1"/>
</dbReference>
<dbReference type="Pfam" id="PF02237">
    <property type="entry name" value="BPL_C"/>
    <property type="match status" value="1"/>
</dbReference>
<dbReference type="SUPFAM" id="SSF55681">
    <property type="entry name" value="Class II aaRS and biotin synthetases"/>
    <property type="match status" value="1"/>
</dbReference>
<dbReference type="Pfam" id="PF03099">
    <property type="entry name" value="BPL_LplA_LipB"/>
    <property type="match status" value="1"/>
</dbReference>
<comment type="caution">
    <text evidence="7">The sequence shown here is derived from an EMBL/GenBank/DDBJ whole genome shotgun (WGS) entry which is preliminary data.</text>
</comment>
<dbReference type="InterPro" id="IPR008988">
    <property type="entry name" value="Transcriptional_repressor_C"/>
</dbReference>
<dbReference type="InterPro" id="IPR003142">
    <property type="entry name" value="BPL_C"/>
</dbReference>
<dbReference type="Gene3D" id="3.30.930.10">
    <property type="entry name" value="Bira Bifunctional Protein, Domain 2"/>
    <property type="match status" value="1"/>
</dbReference>
<reference evidence="7 8" key="1">
    <citation type="journal article" date="2018" name="Int. J. Syst. Evol. Microbiol.">
        <title>Bifidobacterium catulorum sp. nov., a novel taxon from the faeces of the baby common marmoset (Callithrix jacchus).</title>
        <authorList>
            <person name="Modesto M."/>
            <person name="Michelini S."/>
            <person name="Oki K."/>
            <person name="Biavati B."/>
            <person name="Watanabe K."/>
            <person name="Mattarelli P."/>
        </authorList>
    </citation>
    <scope>NUCLEOTIDE SEQUENCE [LARGE SCALE GENOMIC DNA]</scope>
    <source>
        <strain evidence="7 8">MRM 8.19</strain>
    </source>
</reference>
<dbReference type="CDD" id="cd16442">
    <property type="entry name" value="BPL"/>
    <property type="match status" value="1"/>
</dbReference>
<dbReference type="EC" id="6.3.4.15" evidence="5"/>
<dbReference type="InterPro" id="IPR004143">
    <property type="entry name" value="BPL_LPL_catalytic"/>
</dbReference>
<dbReference type="RefSeq" id="WP_109138150.1">
    <property type="nucleotide sequence ID" value="NZ_QFFN01000053.1"/>
</dbReference>
<dbReference type="EMBL" id="QFFN01000053">
    <property type="protein sequence ID" value="PWG58956.1"/>
    <property type="molecule type" value="Genomic_DNA"/>
</dbReference>
<evidence type="ECO:0000256" key="3">
    <source>
        <dbReference type="ARBA" id="ARBA00022840"/>
    </source>
</evidence>
<proteinExistence type="predicted"/>
<accession>A0A2U2MQ39</accession>
<evidence type="ECO:0000256" key="2">
    <source>
        <dbReference type="ARBA" id="ARBA00022741"/>
    </source>
</evidence>
<keyword evidence="1 7" id="KW-0436">Ligase</keyword>
<evidence type="ECO:0000256" key="5">
    <source>
        <dbReference type="ARBA" id="ARBA00024227"/>
    </source>
</evidence>
<dbReference type="AlphaFoldDB" id="A0A2U2MQ39"/>
<evidence type="ECO:0000256" key="1">
    <source>
        <dbReference type="ARBA" id="ARBA00022598"/>
    </source>
</evidence>
<dbReference type="SUPFAM" id="SSF50037">
    <property type="entry name" value="C-terminal domain of transcriptional repressors"/>
    <property type="match status" value="1"/>
</dbReference>
<dbReference type="GO" id="GO:0005524">
    <property type="term" value="F:ATP binding"/>
    <property type="evidence" value="ECO:0007669"/>
    <property type="project" value="UniProtKB-KW"/>
</dbReference>
<dbReference type="PROSITE" id="PS51733">
    <property type="entry name" value="BPL_LPL_CATALYTIC"/>
    <property type="match status" value="1"/>
</dbReference>
<evidence type="ECO:0000259" key="6">
    <source>
        <dbReference type="PROSITE" id="PS51733"/>
    </source>
</evidence>
<dbReference type="GO" id="GO:0005737">
    <property type="term" value="C:cytoplasm"/>
    <property type="evidence" value="ECO:0007669"/>
    <property type="project" value="TreeGrafter"/>
</dbReference>